<dbReference type="InterPro" id="IPR047589">
    <property type="entry name" value="DUF11_rpt"/>
</dbReference>
<feature type="domain" description="DUF11" evidence="1">
    <location>
        <begin position="212"/>
        <end position="332"/>
    </location>
</feature>
<dbReference type="Proteomes" id="UP001481413">
    <property type="component" value="Unassembled WGS sequence"/>
</dbReference>
<comment type="caution">
    <text evidence="2">The sequence shown here is derived from an EMBL/GenBank/DDBJ whole genome shotgun (WGS) entry which is preliminary data.</text>
</comment>
<protein>
    <recommendedName>
        <fullName evidence="1">DUF11 domain-containing protein</fullName>
    </recommendedName>
</protein>
<dbReference type="Pfam" id="PF01345">
    <property type="entry name" value="DUF11"/>
    <property type="match status" value="4"/>
</dbReference>
<feature type="domain" description="DUF11" evidence="1">
    <location>
        <begin position="763"/>
        <end position="879"/>
    </location>
</feature>
<evidence type="ECO:0000313" key="3">
    <source>
        <dbReference type="Proteomes" id="UP001481413"/>
    </source>
</evidence>
<evidence type="ECO:0000259" key="1">
    <source>
        <dbReference type="Pfam" id="PF01345"/>
    </source>
</evidence>
<reference evidence="2 3" key="1">
    <citation type="submission" date="2024-04" db="EMBL/GenBank/DDBJ databases">
        <title>Draft genome sequence of Thalassolituus maritimus NBRC 116585.</title>
        <authorList>
            <person name="Miyakawa T."/>
            <person name="Kusuya Y."/>
            <person name="Miura T."/>
        </authorList>
    </citation>
    <scope>NUCLEOTIDE SEQUENCE [LARGE SCALE GENOMIC DNA]</scope>
    <source>
        <strain evidence="2 3">5NW40-0001</strain>
    </source>
</reference>
<feature type="domain" description="DUF11" evidence="1">
    <location>
        <begin position="900"/>
        <end position="1002"/>
    </location>
</feature>
<keyword evidence="3" id="KW-1185">Reference proteome</keyword>
<sequence>MTLNGTAVNAGVSYDLVVENRNYFSARADVSNRINGSGIYTVGGLTFDSGAAFCDVANAYGGWALLVVYENNNEPLRVVNLFDGFRDYWGSSITLSPSNFIVSDNPAADQGRHGHITWEGDAGNSQTLNGVGEALIFNGANLTGTGNPSGNQFNSYSNVTASNTSGVDLDVYQIGNILQPGQTSVTTTYSSGQDRVFLSAEIISIPNEAVSDLAVDIQSFDTLVSRGSDITYSVAVTNQGPSNEPAGSVVTIPLGTETSFVSAEGNNWNCSANASEVTCTYQSPLTINTTTPPLSLLLSTSGSSESSVTTTATVEGVNFDNNLFDNTDSVDIDIQDADFSASVKSVTDLNGGQLYPGDTLRFTIDLVNNSSFNANNVRLTDNMPQYISSFSVVRQPTGSVNNSQPATAGTNGTGVVVIDNMSIAANGSEELVIDATVSASAPQGGTIANVAVVTSGSSDTQIAAPPITIASQSLSNGEILLRDSLAGNLSYELLGGHFRQGDRGCQTPLASSSDSITLPAGSTVEAAYLYWSGSGNADNTATLNGVQVTAGYTYEQSYVIQNGDQSFNSIYYSSRANVTSLVNGSGNYTVSGVNFNRSQTPYCDFATAYGGWALLIVYENDAEPLRVVNLYDGFRSFRGQSITLVPDNFVIAQDAQNLGAKHAHITWEGDAGNSNSFNGQNEALVFEGNSLTDANNPTNNQFNSFSNVKGNSPGVDIDDFQVGQYLTPGDTSVTTTYSSGQDLVFLTAEIVSIPNEPVSDLILDTTAPARISRGADAVFTFTATNNGPLEAPTGTVIRVPLNDGLTLKNFSGTGWNCVANGGEVECTYSSPIPVSDQAPALTLTLDTTATTQTQITGDASLEGVNFDNRLANNSDDLTVQLQDANLSTSVKNVLDLNGGQVLPGDTLRYTMNITNSSNFNATAVTLNDPMPALISSFSVFSRPGGSTDNSQPAPAGDNGTGLVLINDLSIPAGASVSVVVDAVISSGAQDGQTITNVATVGNPAVNYTITSPTVTINNALGNSGNKPLYLQPDSTLTRIADTSGNFQVINDQQTVQWTLTPALQTDLELDYSSPIPVTLRLENNLTAGQGANNEYQHNVTVSLVRVSNGVSTTIASDTQQVGLLTAANTSAAESVRTFQFDMAISSAETLLAGDALRLAVTQSRIGGSSNFPLYRNMRVYSSDNGVVSLVALTSNTVISVDLVTIYDNTYPEGNQVTSLNPGTSYYVRAEVTDPFGAYDVTNTRLTVNTAAGEVPVSLAVMSSVASTPSTVTVEYPYTTADDAQSGDWLFTVRADEGYEGTVFNVRTITVPLLQPAQLAMNKTQLVTEDPLNGTTNPKAIPGARIQYQLSVTNSGEGTTDSDTVMITDSLPADTAFFVGADASVSPITLVDGATASTLTMNFENLTSATDDVEFSNNNGTTFDYQPTPDAEGFDPLITDIRIRLTGSMPGTDEGSTPEFSIFYQVKVN</sequence>
<dbReference type="InterPro" id="IPR051172">
    <property type="entry name" value="Chlamydia_OmcB"/>
</dbReference>
<organism evidence="2 3">
    <name type="scientific">Thalassolituus maritimus</name>
    <dbReference type="NCBI Taxonomy" id="484498"/>
    <lineage>
        <taxon>Bacteria</taxon>
        <taxon>Pseudomonadati</taxon>
        <taxon>Pseudomonadota</taxon>
        <taxon>Gammaproteobacteria</taxon>
        <taxon>Oceanospirillales</taxon>
        <taxon>Oceanospirillaceae</taxon>
        <taxon>Thalassolituus</taxon>
    </lineage>
</organism>
<dbReference type="PANTHER" id="PTHR34819">
    <property type="entry name" value="LARGE CYSTEINE-RICH PERIPLASMIC PROTEIN OMCB"/>
    <property type="match status" value="1"/>
</dbReference>
<proteinExistence type="predicted"/>
<dbReference type="EMBL" id="BAABWH010000001">
    <property type="protein sequence ID" value="GAA6144023.1"/>
    <property type="molecule type" value="Genomic_DNA"/>
</dbReference>
<accession>A0ABP9ZV60</accession>
<gene>
    <name evidence="2" type="ORF">NBRC116585_01400</name>
</gene>
<dbReference type="NCBIfam" id="TIGR01451">
    <property type="entry name" value="B_ant_repeat"/>
    <property type="match status" value="3"/>
</dbReference>
<name>A0ABP9ZV60_9GAMM</name>
<dbReference type="InterPro" id="IPR001434">
    <property type="entry name" value="OmcB-like_DUF11"/>
</dbReference>
<evidence type="ECO:0000313" key="2">
    <source>
        <dbReference type="EMBL" id="GAA6144023.1"/>
    </source>
</evidence>
<feature type="domain" description="DUF11" evidence="1">
    <location>
        <begin position="353"/>
        <end position="461"/>
    </location>
</feature>